<organism evidence="2">
    <name type="scientific">uncultured Caudovirales phage</name>
    <dbReference type="NCBI Taxonomy" id="2100421"/>
    <lineage>
        <taxon>Viruses</taxon>
        <taxon>Duplodnaviria</taxon>
        <taxon>Heunggongvirae</taxon>
        <taxon>Uroviricota</taxon>
        <taxon>Caudoviricetes</taxon>
        <taxon>Peduoviridae</taxon>
        <taxon>Maltschvirus</taxon>
        <taxon>Maltschvirus maltsch</taxon>
    </lineage>
</organism>
<evidence type="ECO:0000313" key="2">
    <source>
        <dbReference type="EMBL" id="CAB5194633.1"/>
    </source>
</evidence>
<feature type="transmembrane region" description="Helical" evidence="1">
    <location>
        <begin position="31"/>
        <end position="52"/>
    </location>
</feature>
<proteinExistence type="predicted"/>
<keyword evidence="1" id="KW-1133">Transmembrane helix</keyword>
<name>A0A6J7WBC5_9CAUD</name>
<gene>
    <name evidence="2" type="ORF">UFOVP175_11</name>
</gene>
<evidence type="ECO:0000256" key="1">
    <source>
        <dbReference type="SAM" id="Phobius"/>
    </source>
</evidence>
<reference evidence="2" key="1">
    <citation type="submission" date="2020-05" db="EMBL/GenBank/DDBJ databases">
        <authorList>
            <person name="Chiriac C."/>
            <person name="Salcher M."/>
            <person name="Ghai R."/>
            <person name="Kavagutti S V."/>
        </authorList>
    </citation>
    <scope>NUCLEOTIDE SEQUENCE</scope>
</reference>
<protein>
    <submittedName>
        <fullName evidence="2">Uncharacterized protein</fullName>
    </submittedName>
</protein>
<accession>A0A6J7WBC5</accession>
<keyword evidence="1" id="KW-0812">Transmembrane</keyword>
<keyword evidence="1" id="KW-0472">Membrane</keyword>
<sequence length="262" mass="29569">MDDPFLYAPKPNSTVKEVTQSGTRPSIHVSLYAYGGISAACLMSWVGLAANFSRSDRQTDLRAIREDALISRSRCRATKWFLDSGKDVWVQVDHDIEFDPADIIRMAELAHEKQATVCIPYPCRTVPPRPALRPMTEHLHALKHQVNDAECAAELVPIRMFASGCLAIPRRCLIGALDTLGGSGVQTPYKVDWCKDVQVEEFPTLWMPFAVDTMPGQYEYLSEDYAAAMRLSLCDVQHYSMKPRKQLHHWGEFPYSFKPYAG</sequence>
<dbReference type="EMBL" id="LR798221">
    <property type="protein sequence ID" value="CAB5194633.1"/>
    <property type="molecule type" value="Genomic_DNA"/>
</dbReference>